<sequence>MRMSSYELPDQELLSSAEDLLRNCEGLEQHLPLMSSEALKGHYLDVVLGYAQRLVGNTLRFYVRSSSNKLPVRASVLFIKTTRQLLQVDRSFTVLLLLVRPALNATLLICQLPPEILGSIFRYVPGELEDMEDTCWESSVLDCTDILPIAAVCRYWRTVAVNDGYLWANLGPRSPVELSLQRARNVPLRIHLPPGNDSRRDSLLSSGRSIEELHLACRGMDPKILETCSGARLRVLTLLGLPDLHNMCIFQDDTPRLQDLALICSTIPANSFANLSHCLRWGVDVGEYVGRNEGMEQMEMEATATVLSSISFNDSVIFDLTLDNFVLPTLHANTILKKLAFWQWEVSQEVRVVAVGPSSTILCQNDGRSSDISPVWFSEIAGKLLHRGIEELWIESCDDPTRAGIRTVLHSLSNLTTLVDWIAHTRCILDAFDDTDDGNLMCPKLTTLRLLKSKVSSNSLERVLKFLDTRTKLGHPVEHVIIESSCEVSGLESLRIGFSNVVFRTVDHPDELPNMELPEICVSPVHNHWVEWDYVYEDRGYKPLSD</sequence>
<protein>
    <recommendedName>
        <fullName evidence="1">F-box domain-containing protein</fullName>
    </recommendedName>
</protein>
<dbReference type="Proteomes" id="UP000016930">
    <property type="component" value="Unassembled WGS sequence"/>
</dbReference>
<evidence type="ECO:0000313" key="2">
    <source>
        <dbReference type="EMBL" id="EMD32036.1"/>
    </source>
</evidence>
<organism evidence="2 3">
    <name type="scientific">Ceriporiopsis subvermispora (strain B)</name>
    <name type="common">White-rot fungus</name>
    <name type="synonym">Gelatoporia subvermispora</name>
    <dbReference type="NCBI Taxonomy" id="914234"/>
    <lineage>
        <taxon>Eukaryota</taxon>
        <taxon>Fungi</taxon>
        <taxon>Dikarya</taxon>
        <taxon>Basidiomycota</taxon>
        <taxon>Agaricomycotina</taxon>
        <taxon>Agaricomycetes</taxon>
        <taxon>Polyporales</taxon>
        <taxon>Gelatoporiaceae</taxon>
        <taxon>Gelatoporia</taxon>
    </lineage>
</organism>
<proteinExistence type="predicted"/>
<dbReference type="InterPro" id="IPR001810">
    <property type="entry name" value="F-box_dom"/>
</dbReference>
<dbReference type="EMBL" id="KB445813">
    <property type="protein sequence ID" value="EMD32036.1"/>
    <property type="molecule type" value="Genomic_DNA"/>
</dbReference>
<dbReference type="AlphaFoldDB" id="M2QZN4"/>
<reference evidence="2 3" key="1">
    <citation type="journal article" date="2012" name="Proc. Natl. Acad. Sci. U.S.A.">
        <title>Comparative genomics of Ceriporiopsis subvermispora and Phanerochaete chrysosporium provide insight into selective ligninolysis.</title>
        <authorList>
            <person name="Fernandez-Fueyo E."/>
            <person name="Ruiz-Duenas F.J."/>
            <person name="Ferreira P."/>
            <person name="Floudas D."/>
            <person name="Hibbett D.S."/>
            <person name="Canessa P."/>
            <person name="Larrondo L.F."/>
            <person name="James T.Y."/>
            <person name="Seelenfreund D."/>
            <person name="Lobos S."/>
            <person name="Polanco R."/>
            <person name="Tello M."/>
            <person name="Honda Y."/>
            <person name="Watanabe T."/>
            <person name="Watanabe T."/>
            <person name="Ryu J.S."/>
            <person name="Kubicek C.P."/>
            <person name="Schmoll M."/>
            <person name="Gaskell J."/>
            <person name="Hammel K.E."/>
            <person name="St John F.J."/>
            <person name="Vanden Wymelenberg A."/>
            <person name="Sabat G."/>
            <person name="Splinter BonDurant S."/>
            <person name="Syed K."/>
            <person name="Yadav J.S."/>
            <person name="Doddapaneni H."/>
            <person name="Subramanian V."/>
            <person name="Lavin J.L."/>
            <person name="Oguiza J.A."/>
            <person name="Perez G."/>
            <person name="Pisabarro A.G."/>
            <person name="Ramirez L."/>
            <person name="Santoyo F."/>
            <person name="Master E."/>
            <person name="Coutinho P.M."/>
            <person name="Henrissat B."/>
            <person name="Lombard V."/>
            <person name="Magnuson J.K."/>
            <person name="Kuees U."/>
            <person name="Hori C."/>
            <person name="Igarashi K."/>
            <person name="Samejima M."/>
            <person name="Held B.W."/>
            <person name="Barry K.W."/>
            <person name="LaButti K.M."/>
            <person name="Lapidus A."/>
            <person name="Lindquist E.A."/>
            <person name="Lucas S.M."/>
            <person name="Riley R."/>
            <person name="Salamov A.A."/>
            <person name="Hoffmeister D."/>
            <person name="Schwenk D."/>
            <person name="Hadar Y."/>
            <person name="Yarden O."/>
            <person name="de Vries R.P."/>
            <person name="Wiebenga A."/>
            <person name="Stenlid J."/>
            <person name="Eastwood D."/>
            <person name="Grigoriev I.V."/>
            <person name="Berka R.M."/>
            <person name="Blanchette R.A."/>
            <person name="Kersten P."/>
            <person name="Martinez A.T."/>
            <person name="Vicuna R."/>
            <person name="Cullen D."/>
        </authorList>
    </citation>
    <scope>NUCLEOTIDE SEQUENCE [LARGE SCALE GENOMIC DNA]</scope>
    <source>
        <strain evidence="2 3">B</strain>
    </source>
</reference>
<dbReference type="HOGENOM" id="CLU_484834_0_0_1"/>
<gene>
    <name evidence="2" type="ORF">CERSUDRAFT_77634</name>
</gene>
<dbReference type="SUPFAM" id="SSF81383">
    <property type="entry name" value="F-box domain"/>
    <property type="match status" value="1"/>
</dbReference>
<dbReference type="InterPro" id="IPR036047">
    <property type="entry name" value="F-box-like_dom_sf"/>
</dbReference>
<dbReference type="Pfam" id="PF12937">
    <property type="entry name" value="F-box-like"/>
    <property type="match status" value="1"/>
</dbReference>
<feature type="domain" description="F-box" evidence="1">
    <location>
        <begin position="109"/>
        <end position="170"/>
    </location>
</feature>
<accession>M2QZN4</accession>
<evidence type="ECO:0000313" key="3">
    <source>
        <dbReference type="Proteomes" id="UP000016930"/>
    </source>
</evidence>
<dbReference type="STRING" id="914234.M2QZN4"/>
<name>M2QZN4_CERS8</name>
<dbReference type="Gene3D" id="1.20.1280.50">
    <property type="match status" value="1"/>
</dbReference>
<keyword evidence="3" id="KW-1185">Reference proteome</keyword>
<evidence type="ECO:0000259" key="1">
    <source>
        <dbReference type="Pfam" id="PF12937"/>
    </source>
</evidence>
<dbReference type="OrthoDB" id="3193283at2759"/>